<dbReference type="Gene3D" id="1.25.40.10">
    <property type="entry name" value="Tetratricopeptide repeat domain"/>
    <property type="match status" value="1"/>
</dbReference>
<keyword evidence="1" id="KW-0472">Membrane</keyword>
<name>A0A916JNY0_9FLAO</name>
<proteinExistence type="predicted"/>
<gene>
    <name evidence="2" type="ORF">CRYO30217_02442</name>
</gene>
<keyword evidence="1" id="KW-1133">Transmembrane helix</keyword>
<keyword evidence="1" id="KW-0812">Transmembrane</keyword>
<feature type="transmembrane region" description="Helical" evidence="1">
    <location>
        <begin position="85"/>
        <end position="104"/>
    </location>
</feature>
<dbReference type="AlphaFoldDB" id="A0A916JNY0"/>
<sequence>MGHPKDIFKNRGPLTEQEIRDYLSGKLNDAQRRDIELKMAQDEFNLSAMAGFEETPEALAGFEKVKDSVHTNISKSGKKWQFHHTIILAVLLMAGTMILGTFVFPDHGQTTLPSEGTDESNIESIEKTTTLANEAAEDIQELSDEEIEAAVTLDELNIVHAKEVIVESPVIIDSALTSDPIYEDIAIKKSIEVKKVASATNLNIEVPTKDEIIYSNVPLIYMKNFLLVDYSKIYIDPPSIEETEIFGTSPAMANKDDEMPEVHQTELQTVVITYKDYLRETQEKFEQHDFKAALKRYKKILSKYPNDLNAHFYSGLCYFNIGKNDLAIEHFKIAKNHPYNTFQVDAEWYLAKTLCQQGKTSNCDEALNKIIKEGNYYSEQATDLMKKLE</sequence>
<protein>
    <recommendedName>
        <fullName evidence="4">Tetratricopeptide repeat protein</fullName>
    </recommendedName>
</protein>
<reference evidence="2" key="1">
    <citation type="submission" date="2021-04" db="EMBL/GenBank/DDBJ databases">
        <authorList>
            <person name="Rodrigo-Torres L."/>
            <person name="Arahal R. D."/>
            <person name="Lucena T."/>
        </authorList>
    </citation>
    <scope>NUCLEOTIDE SEQUENCE</scope>
    <source>
        <strain evidence="2">AS29M-1</strain>
    </source>
</reference>
<evidence type="ECO:0008006" key="4">
    <source>
        <dbReference type="Google" id="ProtNLM"/>
    </source>
</evidence>
<dbReference type="RefSeq" id="WP_258542672.1">
    <property type="nucleotide sequence ID" value="NZ_OU015584.1"/>
</dbReference>
<organism evidence="2 3">
    <name type="scientific">Parvicella tangerina</name>
    <dbReference type="NCBI Taxonomy" id="2829795"/>
    <lineage>
        <taxon>Bacteria</taxon>
        <taxon>Pseudomonadati</taxon>
        <taxon>Bacteroidota</taxon>
        <taxon>Flavobacteriia</taxon>
        <taxon>Flavobacteriales</taxon>
        <taxon>Parvicellaceae</taxon>
        <taxon>Parvicella</taxon>
    </lineage>
</organism>
<accession>A0A916JNY0</accession>
<evidence type="ECO:0000313" key="3">
    <source>
        <dbReference type="Proteomes" id="UP000683507"/>
    </source>
</evidence>
<dbReference type="InterPro" id="IPR011990">
    <property type="entry name" value="TPR-like_helical_dom_sf"/>
</dbReference>
<dbReference type="SUPFAM" id="SSF48452">
    <property type="entry name" value="TPR-like"/>
    <property type="match status" value="1"/>
</dbReference>
<dbReference type="Proteomes" id="UP000683507">
    <property type="component" value="Chromosome"/>
</dbReference>
<evidence type="ECO:0000313" key="2">
    <source>
        <dbReference type="EMBL" id="CAG5084349.1"/>
    </source>
</evidence>
<dbReference type="EMBL" id="OU015584">
    <property type="protein sequence ID" value="CAG5084349.1"/>
    <property type="molecule type" value="Genomic_DNA"/>
</dbReference>
<dbReference type="KEGG" id="ptan:CRYO30217_02442"/>
<evidence type="ECO:0000256" key="1">
    <source>
        <dbReference type="SAM" id="Phobius"/>
    </source>
</evidence>
<keyword evidence="3" id="KW-1185">Reference proteome</keyword>